<dbReference type="EMBL" id="JBHSWE010000001">
    <property type="protein sequence ID" value="MFC6670542.1"/>
    <property type="molecule type" value="Genomic_DNA"/>
</dbReference>
<gene>
    <name evidence="3" type="ORF">ACFQDL_10920</name>
</gene>
<evidence type="ECO:0000313" key="3">
    <source>
        <dbReference type="EMBL" id="MFC6670542.1"/>
    </source>
</evidence>
<dbReference type="Pfam" id="PF13847">
    <property type="entry name" value="Methyltransf_31"/>
    <property type="match status" value="1"/>
</dbReference>
<dbReference type="InterPro" id="IPR036390">
    <property type="entry name" value="WH_DNA-bd_sf"/>
</dbReference>
<evidence type="ECO:0000259" key="2">
    <source>
        <dbReference type="Pfam" id="PF21320"/>
    </source>
</evidence>
<dbReference type="InterPro" id="IPR048711">
    <property type="entry name" value="WHD_Rv2258c"/>
</dbReference>
<keyword evidence="3" id="KW-0808">Transferase</keyword>
<dbReference type="Proteomes" id="UP001596422">
    <property type="component" value="Unassembled WGS sequence"/>
</dbReference>
<keyword evidence="4" id="KW-1185">Reference proteome</keyword>
<dbReference type="PANTHER" id="PTHR45128">
    <property type="entry name" value="METHYLTRANSFERASE TYPE 11"/>
    <property type="match status" value="1"/>
</dbReference>
<dbReference type="CDD" id="cd02440">
    <property type="entry name" value="AdoMet_MTases"/>
    <property type="match status" value="1"/>
</dbReference>
<accession>A0ABW1ZZB0</accession>
<feature type="domain" description="Methyltransferase" evidence="1">
    <location>
        <begin position="173"/>
        <end position="287"/>
    </location>
</feature>
<dbReference type="GO" id="GO:0008168">
    <property type="term" value="F:methyltransferase activity"/>
    <property type="evidence" value="ECO:0007669"/>
    <property type="project" value="UniProtKB-KW"/>
</dbReference>
<name>A0ABW1ZZB0_9GAMM</name>
<dbReference type="PANTHER" id="PTHR45128:SF1">
    <property type="entry name" value="S-ADENOSYLMETHIONINE-DEPENDENT METHYLTRANSFERASE RV2258C"/>
    <property type="match status" value="1"/>
</dbReference>
<dbReference type="GO" id="GO:0032259">
    <property type="term" value="P:methylation"/>
    <property type="evidence" value="ECO:0007669"/>
    <property type="project" value="UniProtKB-KW"/>
</dbReference>
<dbReference type="SUPFAM" id="SSF53335">
    <property type="entry name" value="S-adenosyl-L-methionine-dependent methyltransferases"/>
    <property type="match status" value="1"/>
</dbReference>
<dbReference type="RefSeq" id="WP_379909047.1">
    <property type="nucleotide sequence ID" value="NZ_JBHSWE010000001.1"/>
</dbReference>
<dbReference type="Gene3D" id="1.10.10.10">
    <property type="entry name" value="Winged helix-like DNA-binding domain superfamily/Winged helix DNA-binding domain"/>
    <property type="match status" value="1"/>
</dbReference>
<dbReference type="InterPro" id="IPR053173">
    <property type="entry name" value="SAM-binding_MTase"/>
</dbReference>
<dbReference type="Gene3D" id="3.40.50.150">
    <property type="entry name" value="Vaccinia Virus protein VP39"/>
    <property type="match status" value="1"/>
</dbReference>
<dbReference type="Pfam" id="PF21320">
    <property type="entry name" value="WHD_Rv2258c"/>
    <property type="match status" value="1"/>
</dbReference>
<sequence length="357" mass="38972">MCRLCAQILPEEAFAEKVLDIINGAAINQMLSLGHQSGLFDTLAGLEPATSEAIAERAGLNERYVREWLGAMVVSGILVYDPDAALYHLPPSHAAFLTRDASPNNLAVVAQFMPMLGTVEGGILECFRKGGGLRYEEYPGFHRVMAEDSGQSVVMNLFSHILPLVDGLDARLRDGIEVLDLGCGSGRALIAMAQRYPASRFVGYDLSHEAVGNARGEADRLQLGNIEFAVRDVSRLDDRDRFDLVTAFDAIHDQARPERVLAVVNEALKVDGVFLMVDIAASSRLENNVGHPLAPTLYAISCMHCMSVSLGQGGRGLGTVWGRELALSMLQEAGFGRTEVHQLEHDIQNYYYVNRKA</sequence>
<protein>
    <submittedName>
        <fullName evidence="3">Class I SAM-dependent methyltransferase</fullName>
    </submittedName>
</protein>
<proteinExistence type="predicted"/>
<evidence type="ECO:0000313" key="4">
    <source>
        <dbReference type="Proteomes" id="UP001596422"/>
    </source>
</evidence>
<dbReference type="InterPro" id="IPR025714">
    <property type="entry name" value="Methyltranfer_dom"/>
</dbReference>
<comment type="caution">
    <text evidence="3">The sequence shown here is derived from an EMBL/GenBank/DDBJ whole genome shotgun (WGS) entry which is preliminary data.</text>
</comment>
<feature type="domain" description="S-adenosylmethionine-dependent methyltransferase Rv2258c-like winged HTH" evidence="2">
    <location>
        <begin position="25"/>
        <end position="99"/>
    </location>
</feature>
<dbReference type="SUPFAM" id="SSF46785">
    <property type="entry name" value="Winged helix' DNA-binding domain"/>
    <property type="match status" value="1"/>
</dbReference>
<organism evidence="3 4">
    <name type="scientific">Marinobacterium aestuariivivens</name>
    <dbReference type="NCBI Taxonomy" id="1698799"/>
    <lineage>
        <taxon>Bacteria</taxon>
        <taxon>Pseudomonadati</taxon>
        <taxon>Pseudomonadota</taxon>
        <taxon>Gammaproteobacteria</taxon>
        <taxon>Oceanospirillales</taxon>
        <taxon>Oceanospirillaceae</taxon>
        <taxon>Marinobacterium</taxon>
    </lineage>
</organism>
<dbReference type="InterPro" id="IPR029063">
    <property type="entry name" value="SAM-dependent_MTases_sf"/>
</dbReference>
<reference evidence="4" key="1">
    <citation type="journal article" date="2019" name="Int. J. Syst. Evol. Microbiol.">
        <title>The Global Catalogue of Microorganisms (GCM) 10K type strain sequencing project: providing services to taxonomists for standard genome sequencing and annotation.</title>
        <authorList>
            <consortium name="The Broad Institute Genomics Platform"/>
            <consortium name="The Broad Institute Genome Sequencing Center for Infectious Disease"/>
            <person name="Wu L."/>
            <person name="Ma J."/>
        </authorList>
    </citation>
    <scope>NUCLEOTIDE SEQUENCE [LARGE SCALE GENOMIC DNA]</scope>
    <source>
        <strain evidence="4">NBRC 111756</strain>
    </source>
</reference>
<keyword evidence="3" id="KW-0489">Methyltransferase</keyword>
<dbReference type="InterPro" id="IPR036388">
    <property type="entry name" value="WH-like_DNA-bd_sf"/>
</dbReference>
<evidence type="ECO:0000259" key="1">
    <source>
        <dbReference type="Pfam" id="PF13847"/>
    </source>
</evidence>